<reference evidence="6" key="2">
    <citation type="submission" date="2021-01" db="UniProtKB">
        <authorList>
            <consortium name="EnsemblMetazoa"/>
        </authorList>
    </citation>
    <scope>IDENTIFICATION</scope>
</reference>
<evidence type="ECO:0000259" key="4">
    <source>
        <dbReference type="PROSITE" id="PS50207"/>
    </source>
</evidence>
<evidence type="ECO:0000259" key="5">
    <source>
        <dbReference type="PROSITE" id="PS50208"/>
    </source>
</evidence>
<dbReference type="InterPro" id="IPR052039">
    <property type="entry name" value="Caspase-related_regulators"/>
</dbReference>
<protein>
    <submittedName>
        <fullName evidence="6">Uncharacterized protein</fullName>
    </submittedName>
</protein>
<dbReference type="RefSeq" id="XP_003727974.2">
    <property type="nucleotide sequence ID" value="XM_003727926.3"/>
</dbReference>
<accession>A0A7M7GGS9</accession>
<keyword evidence="7" id="KW-1185">Reference proteome</keyword>
<feature type="region of interest" description="Disordered" evidence="3">
    <location>
        <begin position="110"/>
        <end position="242"/>
    </location>
</feature>
<dbReference type="GO" id="GO:0043066">
    <property type="term" value="P:negative regulation of apoptotic process"/>
    <property type="evidence" value="ECO:0000318"/>
    <property type="project" value="GO_Central"/>
</dbReference>
<dbReference type="InterPro" id="IPR002138">
    <property type="entry name" value="Pept_C14_p10"/>
</dbReference>
<dbReference type="AlphaFoldDB" id="A0A7M7GGS9"/>
<dbReference type="GO" id="GO:0004197">
    <property type="term" value="F:cysteine-type endopeptidase activity"/>
    <property type="evidence" value="ECO:0007669"/>
    <property type="project" value="InterPro"/>
</dbReference>
<dbReference type="OMA" id="CRTEYEP"/>
<dbReference type="PANTHER" id="PTHR22576">
    <property type="entry name" value="MUCOSA ASSOCIATED LYMPHOID TISSUE LYMPHOMA TRANSLOCATION PROTEIN 1/PARACASPASE"/>
    <property type="match status" value="1"/>
</dbReference>
<dbReference type="GeneID" id="100891400"/>
<reference evidence="7" key="1">
    <citation type="submission" date="2015-02" db="EMBL/GenBank/DDBJ databases">
        <title>Genome sequencing for Strongylocentrotus purpuratus.</title>
        <authorList>
            <person name="Murali S."/>
            <person name="Liu Y."/>
            <person name="Vee V."/>
            <person name="English A."/>
            <person name="Wang M."/>
            <person name="Skinner E."/>
            <person name="Han Y."/>
            <person name="Muzny D.M."/>
            <person name="Worley K.C."/>
            <person name="Gibbs R.A."/>
        </authorList>
    </citation>
    <scope>NUCLEOTIDE SEQUENCE</scope>
</reference>
<name>A0A7M7GGS9_STRPU</name>
<dbReference type="FunFam" id="3.40.50.1460:FF:000037">
    <property type="entry name" value="uncharacterized protein LOC100179627 isoform X2"/>
    <property type="match status" value="1"/>
</dbReference>
<evidence type="ECO:0000256" key="2">
    <source>
        <dbReference type="RuleBase" id="RU003971"/>
    </source>
</evidence>
<dbReference type="InterPro" id="IPR011029">
    <property type="entry name" value="DEATH-like_dom_sf"/>
</dbReference>
<dbReference type="InterPro" id="IPR015917">
    <property type="entry name" value="Pept_C14A"/>
</dbReference>
<dbReference type="OrthoDB" id="10036020at2759"/>
<dbReference type="SUPFAM" id="SSF52129">
    <property type="entry name" value="Caspase-like"/>
    <property type="match status" value="1"/>
</dbReference>
<feature type="compositionally biased region" description="Low complexity" evidence="3">
    <location>
        <begin position="211"/>
        <end position="225"/>
    </location>
</feature>
<feature type="domain" description="Caspase family p10" evidence="4">
    <location>
        <begin position="415"/>
        <end position="503"/>
    </location>
</feature>
<proteinExistence type="inferred from homology"/>
<dbReference type="PROSITE" id="PS50208">
    <property type="entry name" value="CASPASE_P20"/>
    <property type="match status" value="1"/>
</dbReference>
<sequence length="506" mass="57316">MSGEERAEQIQRELFKNISAEITDRELDDIKQELKQKAFGGFKAGEIQRELKTTDDVLEKLKRKGKIKIGEYGILRKLADAIDSQPLRDYVTQAENSLIAIRWPVKHPELDSPMDNHGGYPPQQPFPHPPPYDPRSYQHSSMGPPQHPVHHAAPHQQYPNYPDSLMRPPTQPAPRASPSHQIPYQQGGIAPSHMAQPTNPQYSHQGGWTGAPQQPAPQSYSPSVADGQSRAGSATSGQYADGNIPFDCRTEYEPGRGFVLFINNFFIGKSDHRRGAEADEKNVRHLFENVLKGFHLQYEQDVPLRELKEYLKALKNTLSTGHYKSFIFILGSHGEPKDGADRRMKDAVLMADGDWMLVEEIVSNFHGDQIPAMKNKPKVFIIQSCRGKELQRSVSLSDSPAEMSNPGMMNYPQPAVTTRPVNSDILIAYATSEGMKAWRNEEEGSWFVKDLCDVITEYYDKEHILDILVRVNSLMVWREATQDRGKQMPCFVCTFTRRFKLAYAKK</sequence>
<dbReference type="SMART" id="SM00115">
    <property type="entry name" value="CASc"/>
    <property type="match status" value="1"/>
</dbReference>
<dbReference type="Proteomes" id="UP000007110">
    <property type="component" value="Unassembled WGS sequence"/>
</dbReference>
<dbReference type="GO" id="GO:0089720">
    <property type="term" value="F:caspase binding"/>
    <property type="evidence" value="ECO:0000318"/>
    <property type="project" value="GO_Central"/>
</dbReference>
<evidence type="ECO:0000256" key="3">
    <source>
        <dbReference type="SAM" id="MobiDB-lite"/>
    </source>
</evidence>
<dbReference type="PROSITE" id="PS50207">
    <property type="entry name" value="CASPASE_P10"/>
    <property type="match status" value="1"/>
</dbReference>
<comment type="similarity">
    <text evidence="1 2">Belongs to the peptidase C14A family.</text>
</comment>
<dbReference type="Pfam" id="PF00656">
    <property type="entry name" value="Peptidase_C14"/>
    <property type="match status" value="1"/>
</dbReference>
<dbReference type="GO" id="GO:0043027">
    <property type="term" value="F:cysteine-type endopeptidase inhibitor activity involved in apoptotic process"/>
    <property type="evidence" value="ECO:0000318"/>
    <property type="project" value="GO_Central"/>
</dbReference>
<dbReference type="GO" id="GO:0006508">
    <property type="term" value="P:proteolysis"/>
    <property type="evidence" value="ECO:0007669"/>
    <property type="project" value="InterPro"/>
</dbReference>
<dbReference type="Gene3D" id="1.10.533.10">
    <property type="entry name" value="Death Domain, Fas"/>
    <property type="match status" value="1"/>
</dbReference>
<feature type="compositionally biased region" description="Pro residues" evidence="3">
    <location>
        <begin position="122"/>
        <end position="133"/>
    </location>
</feature>
<dbReference type="PRINTS" id="PR00376">
    <property type="entry name" value="IL1BCENZYME"/>
</dbReference>
<evidence type="ECO:0000256" key="1">
    <source>
        <dbReference type="ARBA" id="ARBA00010134"/>
    </source>
</evidence>
<dbReference type="InterPro" id="IPR011600">
    <property type="entry name" value="Pept_C14_caspase"/>
</dbReference>
<feature type="compositionally biased region" description="Polar residues" evidence="3">
    <location>
        <begin position="195"/>
        <end position="206"/>
    </location>
</feature>
<dbReference type="InterPro" id="IPR029030">
    <property type="entry name" value="Caspase-like_dom_sf"/>
</dbReference>
<evidence type="ECO:0000313" key="7">
    <source>
        <dbReference type="Proteomes" id="UP000007110"/>
    </source>
</evidence>
<dbReference type="InterPro" id="IPR001309">
    <property type="entry name" value="Pept_C14_p20"/>
</dbReference>
<organism evidence="6 7">
    <name type="scientific">Strongylocentrotus purpuratus</name>
    <name type="common">Purple sea urchin</name>
    <dbReference type="NCBI Taxonomy" id="7668"/>
    <lineage>
        <taxon>Eukaryota</taxon>
        <taxon>Metazoa</taxon>
        <taxon>Echinodermata</taxon>
        <taxon>Eleutherozoa</taxon>
        <taxon>Echinozoa</taxon>
        <taxon>Echinoidea</taxon>
        <taxon>Euechinoidea</taxon>
        <taxon>Echinacea</taxon>
        <taxon>Camarodonta</taxon>
        <taxon>Echinidea</taxon>
        <taxon>Strongylocentrotidae</taxon>
        <taxon>Strongylocentrotus</taxon>
    </lineage>
</organism>
<dbReference type="KEGG" id="spu:100891400"/>
<dbReference type="InParanoid" id="A0A7M7GGS9"/>
<feature type="domain" description="Caspase family p20" evidence="5">
    <location>
        <begin position="255"/>
        <end position="389"/>
    </location>
</feature>
<evidence type="ECO:0000313" key="6">
    <source>
        <dbReference type="EnsemblMetazoa" id="XP_003727974"/>
    </source>
</evidence>
<dbReference type="EnsemblMetazoa" id="XM_003727926">
    <property type="protein sequence ID" value="XP_003727974"/>
    <property type="gene ID" value="LOC100891400"/>
</dbReference>
<dbReference type="Gene3D" id="3.40.50.1460">
    <property type="match status" value="1"/>
</dbReference>
<dbReference type="PANTHER" id="PTHR22576:SF41">
    <property type="entry name" value="CASPASE 14, APOPTOSIS-RELATED CYSTEINE PEPTIDASE"/>
    <property type="match status" value="1"/>
</dbReference>